<feature type="signal peptide" evidence="2">
    <location>
        <begin position="1"/>
        <end position="26"/>
    </location>
</feature>
<dbReference type="RefSeq" id="WP_138044755.1">
    <property type="nucleotide sequence ID" value="NZ_VBZC01000009.1"/>
</dbReference>
<dbReference type="Proteomes" id="UP000305906">
    <property type="component" value="Unassembled WGS sequence"/>
</dbReference>
<accession>A0A5R9FY81</accession>
<name>A0A5R9FY81_9ACTN</name>
<comment type="caution">
    <text evidence="3">The sequence shown here is derived from an EMBL/GenBank/DDBJ whole genome shotgun (WGS) entry which is preliminary data.</text>
</comment>
<evidence type="ECO:0008006" key="5">
    <source>
        <dbReference type="Google" id="ProtNLM"/>
    </source>
</evidence>
<dbReference type="AlphaFoldDB" id="A0A5R9FY81"/>
<sequence length="232" mass="25050">MGRTGWGTAAVAGLLLPLTAPSPATADDLNDRKTVDSAGSSVAAPDPGPVPEEPEYEFTRQCAMDPAAQDEGGRVYNRGVWCQNYDLEVETSRGTGTMNITAVAYADSAERRVRVFLHVNKWESDPLVTGLDTLQVGINCKNQCTVRGDADGEYSGPVFTWVDGGWVSWDLLSPNSGVGVEKMLQHQWQFTGRLADGDFALAEHRIRTRALRSRSPESTPVPPVAPDSTGSR</sequence>
<evidence type="ECO:0000256" key="1">
    <source>
        <dbReference type="SAM" id="MobiDB-lite"/>
    </source>
</evidence>
<feature type="chain" id="PRO_5024280310" description="Secreted protein" evidence="2">
    <location>
        <begin position="27"/>
        <end position="232"/>
    </location>
</feature>
<feature type="region of interest" description="Disordered" evidence="1">
    <location>
        <begin position="210"/>
        <end position="232"/>
    </location>
</feature>
<evidence type="ECO:0000313" key="4">
    <source>
        <dbReference type="Proteomes" id="UP000305906"/>
    </source>
</evidence>
<dbReference type="EMBL" id="VBZC01000009">
    <property type="protein sequence ID" value="TLS46258.1"/>
    <property type="molecule type" value="Genomic_DNA"/>
</dbReference>
<evidence type="ECO:0000256" key="2">
    <source>
        <dbReference type="SAM" id="SignalP"/>
    </source>
</evidence>
<protein>
    <recommendedName>
        <fullName evidence="5">Secreted protein</fullName>
    </recommendedName>
</protein>
<organism evidence="3 4">
    <name type="scientific">Streptomyces montanus</name>
    <dbReference type="NCBI Taxonomy" id="2580423"/>
    <lineage>
        <taxon>Bacteria</taxon>
        <taxon>Bacillati</taxon>
        <taxon>Actinomycetota</taxon>
        <taxon>Actinomycetes</taxon>
        <taxon>Kitasatosporales</taxon>
        <taxon>Streptomycetaceae</taxon>
        <taxon>Streptomyces</taxon>
    </lineage>
</organism>
<evidence type="ECO:0000313" key="3">
    <source>
        <dbReference type="EMBL" id="TLS46258.1"/>
    </source>
</evidence>
<feature type="region of interest" description="Disordered" evidence="1">
    <location>
        <begin position="20"/>
        <end position="54"/>
    </location>
</feature>
<proteinExistence type="predicted"/>
<reference evidence="3 4" key="1">
    <citation type="submission" date="2019-05" db="EMBL/GenBank/DDBJ databases">
        <title>Streptomyces sp. NEAU-C151, a novel actinomycete isolated from soil.</title>
        <authorList>
            <person name="Han L."/>
            <person name="Jiang H."/>
        </authorList>
    </citation>
    <scope>NUCLEOTIDE SEQUENCE [LARGE SCALE GENOMIC DNA]</scope>
    <source>
        <strain evidence="3 4">NEAU-C151</strain>
    </source>
</reference>
<keyword evidence="2" id="KW-0732">Signal</keyword>
<keyword evidence="4" id="KW-1185">Reference proteome</keyword>
<gene>
    <name evidence="3" type="ORF">FE633_09965</name>
</gene>